<dbReference type="VEuPathDB" id="FungiDB:I7I52_06583"/>
<comment type="caution">
    <text evidence="1">The sequence shown here is derived from an EMBL/GenBank/DDBJ whole genome shotgun (WGS) entry which is preliminary data.</text>
</comment>
<protein>
    <submittedName>
        <fullName evidence="1">Uncharacterized protein</fullName>
    </submittedName>
</protein>
<evidence type="ECO:0000313" key="2">
    <source>
        <dbReference type="Proteomes" id="UP000670092"/>
    </source>
</evidence>
<name>A0A8H8D161_AJECA</name>
<sequence length="69" mass="8233">MLDIRIFLDLTSSNKPNIRTHRVHRSICVIDFSIRPIYQQKIHWVKETFPLPLPRAVKRKGKKRSKNIP</sequence>
<dbReference type="AlphaFoldDB" id="A0A8H8D161"/>
<gene>
    <name evidence="1" type="ORF">I7I52_06583</name>
</gene>
<dbReference type="Proteomes" id="UP000670092">
    <property type="component" value="Unassembled WGS sequence"/>
</dbReference>
<proteinExistence type="predicted"/>
<accession>A0A8H8D161</accession>
<reference evidence="1 2" key="1">
    <citation type="submission" date="2021-01" db="EMBL/GenBank/DDBJ databases">
        <title>Chromosome-level genome assembly of a human fungal pathogen reveals clustering of transcriptionally co-regulated genes.</title>
        <authorList>
            <person name="Voorhies M."/>
            <person name="Cohen S."/>
            <person name="Shea T.P."/>
            <person name="Petrus S."/>
            <person name="Munoz J.F."/>
            <person name="Poplawski S."/>
            <person name="Goldman W.E."/>
            <person name="Michael T."/>
            <person name="Cuomo C.A."/>
            <person name="Sil A."/>
            <person name="Beyhan S."/>
        </authorList>
    </citation>
    <scope>NUCLEOTIDE SEQUENCE [LARGE SCALE GENOMIC DNA]</scope>
    <source>
        <strain evidence="1 2">G184AR</strain>
    </source>
</reference>
<evidence type="ECO:0000313" key="1">
    <source>
        <dbReference type="EMBL" id="KAG5296073.1"/>
    </source>
</evidence>
<organism evidence="1 2">
    <name type="scientific">Ajellomyces capsulatus</name>
    <name type="common">Darling's disease fungus</name>
    <name type="synonym">Histoplasma capsulatum</name>
    <dbReference type="NCBI Taxonomy" id="5037"/>
    <lineage>
        <taxon>Eukaryota</taxon>
        <taxon>Fungi</taxon>
        <taxon>Dikarya</taxon>
        <taxon>Ascomycota</taxon>
        <taxon>Pezizomycotina</taxon>
        <taxon>Eurotiomycetes</taxon>
        <taxon>Eurotiomycetidae</taxon>
        <taxon>Onygenales</taxon>
        <taxon>Ajellomycetaceae</taxon>
        <taxon>Histoplasma</taxon>
    </lineage>
</organism>
<dbReference type="EMBL" id="JAEVHI010000003">
    <property type="protein sequence ID" value="KAG5296073.1"/>
    <property type="molecule type" value="Genomic_DNA"/>
</dbReference>